<feature type="transmembrane region" description="Helical" evidence="6">
    <location>
        <begin position="545"/>
        <end position="572"/>
    </location>
</feature>
<dbReference type="PANTHER" id="PTHR43823:SF3">
    <property type="entry name" value="MULTIDRUG EXPORT PROTEIN MEPA"/>
    <property type="match status" value="1"/>
</dbReference>
<sequence length="594" mass="66408">MHSFDPKLKQLIKNNPFEKKHIFFVILRFVGPAIMVSMFQALYFFGDQIMIVKFVPRSPNLNPDSIFTSAHDQLNGALTAANVDRLNIFQIQALQLPSRDHNLYIDYLNAVYRTKGQPLEVIDVIRAAISISVPITIILNGLTVFISMGISVSYGKALARNNPNELQKIWSTGFITNLVLGLTTSMAILGFSSIWLSQSASGGISASFSKGSSEDQKIIDRFSVEIFQKLQVKYAQGYIYILSGFNVLQVFVQMYYLLSQSEGRQVFISIVPVIANLVNFLLDWVFIRFTTLGLNGSAVATVIGWFLNFSAYFIFSFIMSIKDKSYLDVRKLRFKLYASNYFSIIILVGLASLLRNASLALSNALFQTYLVSVTIAVQPSIDGVLVPQNYYQSIFGSIAPITGLALQSIWGVIQGGRVVCAYKYGKKDYASIKAVYWYVTILSFAHGIIIYFFLVFAIANPLLINLFNVTTGRDLDEANRILRILALRVLFVAAGTTAQLYFQSTQKIVLSWISSTMQGIFIFLPLLFIFNAFALDLSGTQGMNVFLWLPTINAAIVGIINLLIGAIHMYFFMGKKEKLIEQGLKKPSRWLAAS</sequence>
<feature type="transmembrane region" description="Helical" evidence="6">
    <location>
        <begin position="293"/>
        <end position="315"/>
    </location>
</feature>
<feature type="transmembrane region" description="Helical" evidence="6">
    <location>
        <begin position="237"/>
        <end position="258"/>
    </location>
</feature>
<comment type="subcellular location">
    <subcellularLocation>
        <location evidence="1">Cell membrane</location>
        <topology evidence="1">Multi-pass membrane protein</topology>
    </subcellularLocation>
</comment>
<evidence type="ECO:0000313" key="8">
    <source>
        <dbReference type="Proteomes" id="UP000261764"/>
    </source>
</evidence>
<dbReference type="EMBL" id="HG937516">
    <property type="protein sequence ID" value="CDN40399.1"/>
    <property type="molecule type" value="Genomic_DNA"/>
</dbReference>
<feature type="transmembrane region" description="Helical" evidence="6">
    <location>
        <begin position="336"/>
        <end position="354"/>
    </location>
</feature>
<dbReference type="InterPro" id="IPR051327">
    <property type="entry name" value="MATE_MepA_subfamily"/>
</dbReference>
<dbReference type="KEGG" id="mamp:MAMA39_02760"/>
<feature type="transmembrane region" description="Helical" evidence="6">
    <location>
        <begin position="509"/>
        <end position="533"/>
    </location>
</feature>
<keyword evidence="5 6" id="KW-0472">Membrane</keyword>
<feature type="transmembrane region" description="Helical" evidence="6">
    <location>
        <begin position="127"/>
        <end position="154"/>
    </location>
</feature>
<feature type="transmembrane region" description="Helical" evidence="6">
    <location>
        <begin position="174"/>
        <end position="196"/>
    </location>
</feature>
<dbReference type="PANTHER" id="PTHR43823">
    <property type="entry name" value="SPORULATION PROTEIN YKVU"/>
    <property type="match status" value="1"/>
</dbReference>
<keyword evidence="8" id="KW-1185">Reference proteome</keyword>
<feature type="transmembrane region" description="Helical" evidence="6">
    <location>
        <begin position="481"/>
        <end position="502"/>
    </location>
</feature>
<dbReference type="Proteomes" id="UP000261764">
    <property type="component" value="Chromosome I"/>
</dbReference>
<dbReference type="RefSeq" id="WP_343251744.1">
    <property type="nucleotide sequence ID" value="NZ_HG937516.1"/>
</dbReference>
<keyword evidence="4 6" id="KW-1133">Transmembrane helix</keyword>
<evidence type="ECO:0008006" key="9">
    <source>
        <dbReference type="Google" id="ProtNLM"/>
    </source>
</evidence>
<dbReference type="AlphaFoldDB" id="A0A292IHH9"/>
<evidence type="ECO:0000256" key="1">
    <source>
        <dbReference type="ARBA" id="ARBA00004651"/>
    </source>
</evidence>
<evidence type="ECO:0000256" key="2">
    <source>
        <dbReference type="ARBA" id="ARBA00022475"/>
    </source>
</evidence>
<feature type="transmembrane region" description="Helical" evidence="6">
    <location>
        <begin position="390"/>
        <end position="413"/>
    </location>
</feature>
<reference evidence="7 8" key="1">
    <citation type="journal article" date="2015" name="Clin. Infect. Dis.">
        <title>Genomic Investigations unmask Mycoplasma amphoriforme, a new respiratory pathogen.</title>
        <authorList>
            <person name="Gillespie S.H."/>
            <person name="Ling C.L."/>
            <person name="Oravcova K."/>
            <person name="Pinheiro M."/>
            <person name="Wells L."/>
            <person name="Bryant J.M."/>
            <person name="McHugh T.D."/>
            <person name="Bebear C."/>
            <person name="Webster D."/>
            <person name="Harris S.R."/>
            <person name="Seth-Smith H.M."/>
            <person name="Thomson N.R."/>
        </authorList>
    </citation>
    <scope>NUCLEOTIDE SEQUENCE [LARGE SCALE GENOMIC DNA]</scope>
    <source>
        <strain evidence="7 8">A39</strain>
    </source>
</reference>
<dbReference type="GO" id="GO:0005886">
    <property type="term" value="C:plasma membrane"/>
    <property type="evidence" value="ECO:0007669"/>
    <property type="project" value="UniProtKB-SubCell"/>
</dbReference>
<protein>
    <recommendedName>
        <fullName evidence="9">MATE efflux family protein</fullName>
    </recommendedName>
</protein>
<feature type="transmembrane region" description="Helical" evidence="6">
    <location>
        <begin position="265"/>
        <end position="287"/>
    </location>
</feature>
<keyword evidence="2" id="KW-1003">Cell membrane</keyword>
<accession>A0A292IHH9</accession>
<evidence type="ECO:0000256" key="3">
    <source>
        <dbReference type="ARBA" id="ARBA00022692"/>
    </source>
</evidence>
<keyword evidence="3 6" id="KW-0812">Transmembrane</keyword>
<name>A0A292IHH9_9MOLU</name>
<feature type="transmembrane region" description="Helical" evidence="6">
    <location>
        <begin position="434"/>
        <end position="459"/>
    </location>
</feature>
<proteinExistence type="predicted"/>
<evidence type="ECO:0000313" key="7">
    <source>
        <dbReference type="EMBL" id="CDN40399.1"/>
    </source>
</evidence>
<feature type="transmembrane region" description="Helical" evidence="6">
    <location>
        <begin position="21"/>
        <end position="45"/>
    </location>
</feature>
<evidence type="ECO:0000256" key="4">
    <source>
        <dbReference type="ARBA" id="ARBA00022989"/>
    </source>
</evidence>
<gene>
    <name evidence="7" type="ORF">MAMA39_02760</name>
</gene>
<evidence type="ECO:0000256" key="6">
    <source>
        <dbReference type="SAM" id="Phobius"/>
    </source>
</evidence>
<evidence type="ECO:0000256" key="5">
    <source>
        <dbReference type="ARBA" id="ARBA00023136"/>
    </source>
</evidence>
<organism evidence="7 8">
    <name type="scientific">Mycoplasma amphoriforme A39</name>
    <dbReference type="NCBI Taxonomy" id="572419"/>
    <lineage>
        <taxon>Bacteria</taxon>
        <taxon>Bacillati</taxon>
        <taxon>Mycoplasmatota</taxon>
        <taxon>Mollicutes</taxon>
        <taxon>Mycoplasmataceae</taxon>
        <taxon>Mycoplasma</taxon>
    </lineage>
</organism>